<evidence type="ECO:0000256" key="2">
    <source>
        <dbReference type="ARBA" id="ARBA00023043"/>
    </source>
</evidence>
<evidence type="ECO:0000256" key="4">
    <source>
        <dbReference type="SAM" id="MobiDB-lite"/>
    </source>
</evidence>
<feature type="repeat" description="ANK" evidence="3">
    <location>
        <begin position="323"/>
        <end position="355"/>
    </location>
</feature>
<dbReference type="SMART" id="SM00248">
    <property type="entry name" value="ANK"/>
    <property type="match status" value="14"/>
</dbReference>
<dbReference type="Pfam" id="PF00023">
    <property type="entry name" value="Ank"/>
    <property type="match status" value="1"/>
</dbReference>
<dbReference type="PROSITE" id="PS50088">
    <property type="entry name" value="ANK_REPEAT"/>
    <property type="match status" value="10"/>
</dbReference>
<reference evidence="5 6" key="1">
    <citation type="journal article" date="2016" name="Genome Biol. Evol.">
        <title>Draft genome sequence of an aflatoxigenic Aspergillus species, A. bombycis.</title>
        <authorList>
            <person name="Moore G.G."/>
            <person name="Mack B.M."/>
            <person name="Beltz S.B."/>
            <person name="Gilbert M.K."/>
        </authorList>
    </citation>
    <scope>NUCLEOTIDE SEQUENCE [LARGE SCALE GENOMIC DNA]</scope>
    <source>
        <strain evidence="6">NRRL 26010</strain>
    </source>
</reference>
<feature type="repeat" description="ANK" evidence="3">
    <location>
        <begin position="460"/>
        <end position="492"/>
    </location>
</feature>
<dbReference type="GeneID" id="34446296"/>
<feature type="repeat" description="ANK" evidence="3">
    <location>
        <begin position="360"/>
        <end position="392"/>
    </location>
</feature>
<feature type="repeat" description="ANK" evidence="3">
    <location>
        <begin position="526"/>
        <end position="558"/>
    </location>
</feature>
<comment type="caution">
    <text evidence="5">The sequence shown here is derived from an EMBL/GenBank/DDBJ whole genome shotgun (WGS) entry which is preliminary data.</text>
</comment>
<feature type="repeat" description="ANK" evidence="3">
    <location>
        <begin position="703"/>
        <end position="735"/>
    </location>
</feature>
<dbReference type="STRING" id="109264.A0A1F8A8M5"/>
<dbReference type="OrthoDB" id="4450538at2759"/>
<dbReference type="PROSITE" id="PS50297">
    <property type="entry name" value="ANK_REP_REGION"/>
    <property type="match status" value="8"/>
</dbReference>
<feature type="region of interest" description="Disordered" evidence="4">
    <location>
        <begin position="815"/>
        <end position="847"/>
    </location>
</feature>
<proteinExistence type="predicted"/>
<dbReference type="Pfam" id="PF12796">
    <property type="entry name" value="Ank_2"/>
    <property type="match status" value="3"/>
</dbReference>
<sequence>MSSSSKDRLLPSIQALLYSCARATILASEIQFEEDLSTSQDQALAVLINLDLEIKRSLRYILQRITLPIPLFTSVLLGSTWALDLFERRLRLYRLSRHGRQYVCNSWTRLIEMLQQYTMNLQQLTSTSALDAPDAISDASSLQRLFNSQNDDVQQELEAQIRYEGQPWDVSPDTPDYLDVQQEYPPSTYATPPSSITDGDSYDDLPAIPGPPPQAPSLLSKEQHHQAAIDHGRERERATIYETLKRVWLPEGTSSEKQRSSYLMGAIKLDSVDGVNLLLDLGADVNQQCENNLPLCLAAKLGHDRIVETLLERGAEIDKLSAYGSTALLSAAGTGRVSTIALLLDRKANTEARSTSTFYLGYTPLMRAVKSGRMDAVRVLVERGANVATQNDAGESLLHIAMRDGRKEIIEQVLRLQPRIGVADENGNTELHVAATQGLVDVCRQLVGQMKSLMLTGNRNKETPLHCAVNARRCELVKLFLSEGAIVEWPDKNEKTPLHLAVKTGCQEIVQLLLNAIASPCRKDQDGKTPIHYAVDLSSKDLLQLLAEKMPSVDAKYGNKQPPLHYAVKSLNVEIVCLLLSHKATANCKDRAGKVPLEYIMELPQSDEETAIRLIREFLRAHEKGQTLTSTCGFPALSQAARHNRVQLIEEFCKHDPYLANERPAADSGFEPPLHEAIKGGHRKSVDKLCEFPDTDKDIVDSKGNTPLHQAIKNWQDGLLAMLIHCGADKDRPHKANGLPPLHFAVQSQSLKKVQELLNAKADPEKRIKGEQCQWCKDHKRPPGMNSRCVLQAIPVRNREHEYAGINRVLTQTLLKSGHPRPTSSDSSVKKRKRRLYTAGSRADTPI</sequence>
<dbReference type="PROSITE" id="PS51257">
    <property type="entry name" value="PROKAR_LIPOPROTEIN"/>
    <property type="match status" value="1"/>
</dbReference>
<keyword evidence="6" id="KW-1185">Reference proteome</keyword>
<gene>
    <name evidence="5" type="ORF">ABOM_002906</name>
</gene>
<keyword evidence="2 3" id="KW-0040">ANK repeat</keyword>
<dbReference type="SUPFAM" id="SSF48403">
    <property type="entry name" value="Ankyrin repeat"/>
    <property type="match status" value="2"/>
</dbReference>
<evidence type="ECO:0000256" key="3">
    <source>
        <dbReference type="PROSITE-ProRule" id="PRU00023"/>
    </source>
</evidence>
<keyword evidence="1" id="KW-0677">Repeat</keyword>
<dbReference type="EMBL" id="LYCR01000018">
    <property type="protein sequence ID" value="OGM48047.1"/>
    <property type="molecule type" value="Genomic_DNA"/>
</dbReference>
<dbReference type="RefSeq" id="XP_022391764.1">
    <property type="nucleotide sequence ID" value="XM_022530036.1"/>
</dbReference>
<evidence type="ECO:0000313" key="6">
    <source>
        <dbReference type="Proteomes" id="UP000179179"/>
    </source>
</evidence>
<dbReference type="InterPro" id="IPR051165">
    <property type="entry name" value="Multifunctional_ANK_Repeat"/>
</dbReference>
<feature type="region of interest" description="Disordered" evidence="4">
    <location>
        <begin position="165"/>
        <end position="233"/>
    </location>
</feature>
<evidence type="ECO:0000256" key="1">
    <source>
        <dbReference type="ARBA" id="ARBA00022737"/>
    </source>
</evidence>
<dbReference type="InterPro" id="IPR002110">
    <property type="entry name" value="Ankyrin_rpt"/>
</dbReference>
<dbReference type="Proteomes" id="UP000179179">
    <property type="component" value="Unassembled WGS sequence"/>
</dbReference>
<feature type="repeat" description="ANK" evidence="3">
    <location>
        <begin position="393"/>
        <end position="425"/>
    </location>
</feature>
<dbReference type="Gene3D" id="1.25.40.20">
    <property type="entry name" value="Ankyrin repeat-containing domain"/>
    <property type="match status" value="5"/>
</dbReference>
<feature type="repeat" description="ANK" evidence="3">
    <location>
        <begin position="290"/>
        <end position="322"/>
    </location>
</feature>
<name>A0A1F8A8M5_9EURO</name>
<protein>
    <submittedName>
        <fullName evidence="5">Ankyrin</fullName>
    </submittedName>
</protein>
<feature type="compositionally biased region" description="Basic and acidic residues" evidence="4">
    <location>
        <begin position="221"/>
        <end position="233"/>
    </location>
</feature>
<dbReference type="AlphaFoldDB" id="A0A1F8A8M5"/>
<dbReference type="InterPro" id="IPR036770">
    <property type="entry name" value="Ankyrin_rpt-contain_sf"/>
</dbReference>
<dbReference type="PANTHER" id="PTHR24123:SF33">
    <property type="entry name" value="PROTEIN HOS4"/>
    <property type="match status" value="1"/>
</dbReference>
<feature type="repeat" description="ANK" evidence="3">
    <location>
        <begin position="493"/>
        <end position="525"/>
    </location>
</feature>
<organism evidence="5 6">
    <name type="scientific">Aspergillus bombycis</name>
    <dbReference type="NCBI Taxonomy" id="109264"/>
    <lineage>
        <taxon>Eukaryota</taxon>
        <taxon>Fungi</taxon>
        <taxon>Dikarya</taxon>
        <taxon>Ascomycota</taxon>
        <taxon>Pezizomycotina</taxon>
        <taxon>Eurotiomycetes</taxon>
        <taxon>Eurotiomycetidae</taxon>
        <taxon>Eurotiales</taxon>
        <taxon>Aspergillaceae</taxon>
        <taxon>Aspergillus</taxon>
    </lineage>
</organism>
<evidence type="ECO:0000313" key="5">
    <source>
        <dbReference type="EMBL" id="OGM48047.1"/>
    </source>
</evidence>
<feature type="repeat" description="ANK" evidence="3">
    <location>
        <begin position="559"/>
        <end position="591"/>
    </location>
</feature>
<dbReference type="PANTHER" id="PTHR24123">
    <property type="entry name" value="ANKYRIN REPEAT-CONTAINING"/>
    <property type="match status" value="1"/>
</dbReference>
<accession>A0A1F8A8M5</accession>
<feature type="repeat" description="ANK" evidence="3">
    <location>
        <begin position="737"/>
        <end position="769"/>
    </location>
</feature>
<feature type="compositionally biased region" description="Low complexity" evidence="4">
    <location>
        <begin position="184"/>
        <end position="195"/>
    </location>
</feature>